<dbReference type="KEGG" id="scm:SCHCO_02686200"/>
<feature type="domain" description="Fungal-type protein kinase" evidence="5">
    <location>
        <begin position="371"/>
        <end position="573"/>
    </location>
</feature>
<keyword evidence="1" id="KW-0479">Metal-binding</keyword>
<dbReference type="HOGENOM" id="CLU_374343_0_0_1"/>
<evidence type="ECO:0000256" key="2">
    <source>
        <dbReference type="ARBA" id="ARBA00022771"/>
    </source>
</evidence>
<gene>
    <name evidence="6" type="ORF">SCHCODRAFT_107610</name>
</gene>
<sequence>MSDIQKSGWSLPPDPDSDSELDIPTRPYVAASLRRNKISNQPHAILAALHDDRNKTGKSLGVQSFGYHPNMDAFLNKELKDAIATDVEGLTEKVFPSDAFAVAPDVVLDALKAGPTPMYANDRWDCPNLKKQHQERPFATFLDNLGDEIRAIYAEHEKPLPAEKRRWSADFCDTPLNGGVASRKPDLSLVPEGREADWTNHIADGQLKSNVRDKSDASAQLFDGALNTLSAQDERHHHIGVAFIGELCFISYCDRAGCIQSLPLDIHADPEGFLRIFMGLTIADRGRLGFDPTIIHDGGKRYVVIDGKKYELVKNLTQAAGIRGLGTVVWQGVEVKESEKDGGERGGGDGGDGEGGGGQGGGEGAKDDAKQERESVAIKSAWADRTRAHSEDFFLDRANKAGVEGVPTLVGYERVRHNGHLLSTETIREGLTYGKDCKVVFEVRDLTRLVVKEIGVPLHQFASKTEFLSAIRDIVYAHDGLYNKANTLHCDINDKNVLLRVIAGAAPETLRRGLLIDENYSTALDEKREGASSALRSCGPLFAASDILMWPDRFAPELRHDLESLLCLVIWTCVCFAGPSGRLRVSDMKESKIYGWLQMEESYAGANKAAVLNLRPKDKDMFRDFMKETFHPYWDDVQKCVYDLRRVIMRDDPPPTHMEVIKVLDKHIPRIKLREEKAPEAHHPATAAKKRGRIRGVGGASGSQADGAEEASELRKTGRKRARVSEGSNSPYFEEDCTPCGKKALKGERVVECRNPKCRVLYHERCAPLKEGQSYTTWLCWKCVDSGFKLPKKQKAKAPAPS</sequence>
<feature type="non-terminal residue" evidence="6">
    <location>
        <position position="802"/>
    </location>
</feature>
<dbReference type="InterPro" id="IPR011011">
    <property type="entry name" value="Znf_FYVE_PHD"/>
</dbReference>
<keyword evidence="3" id="KW-0862">Zinc</keyword>
<evidence type="ECO:0000256" key="1">
    <source>
        <dbReference type="ARBA" id="ARBA00022723"/>
    </source>
</evidence>
<dbReference type="PROSITE" id="PS01359">
    <property type="entry name" value="ZF_PHD_1"/>
    <property type="match status" value="1"/>
</dbReference>
<dbReference type="PANTHER" id="PTHR38248:SF2">
    <property type="entry name" value="FUNK1 11"/>
    <property type="match status" value="1"/>
</dbReference>
<dbReference type="SUPFAM" id="SSF57903">
    <property type="entry name" value="FYVE/PHD zinc finger"/>
    <property type="match status" value="1"/>
</dbReference>
<keyword evidence="2" id="KW-0863">Zinc-finger</keyword>
<feature type="compositionally biased region" description="Gly residues" evidence="4">
    <location>
        <begin position="348"/>
        <end position="363"/>
    </location>
</feature>
<organism evidence="7">
    <name type="scientific">Schizophyllum commune (strain H4-8 / FGSC 9210)</name>
    <name type="common">Split gill fungus</name>
    <dbReference type="NCBI Taxonomy" id="578458"/>
    <lineage>
        <taxon>Eukaryota</taxon>
        <taxon>Fungi</taxon>
        <taxon>Dikarya</taxon>
        <taxon>Basidiomycota</taxon>
        <taxon>Agaricomycotina</taxon>
        <taxon>Agaricomycetes</taxon>
        <taxon>Agaricomycetidae</taxon>
        <taxon>Agaricales</taxon>
        <taxon>Schizophyllaceae</taxon>
        <taxon>Schizophyllum</taxon>
    </lineage>
</organism>
<reference evidence="6 7" key="1">
    <citation type="journal article" date="2010" name="Nat. Biotechnol.">
        <title>Genome sequence of the model mushroom Schizophyllum commune.</title>
        <authorList>
            <person name="Ohm R.A."/>
            <person name="de Jong J.F."/>
            <person name="Lugones L.G."/>
            <person name="Aerts A."/>
            <person name="Kothe E."/>
            <person name="Stajich J.E."/>
            <person name="de Vries R.P."/>
            <person name="Record E."/>
            <person name="Levasseur A."/>
            <person name="Baker S.E."/>
            <person name="Bartholomew K.A."/>
            <person name="Coutinho P.M."/>
            <person name="Erdmann S."/>
            <person name="Fowler T.J."/>
            <person name="Gathman A.C."/>
            <person name="Lombard V."/>
            <person name="Henrissat B."/>
            <person name="Knabe N."/>
            <person name="Kuees U."/>
            <person name="Lilly W.W."/>
            <person name="Lindquist E."/>
            <person name="Lucas S."/>
            <person name="Magnuson J.K."/>
            <person name="Piumi F."/>
            <person name="Raudaskoski M."/>
            <person name="Salamov A."/>
            <person name="Schmutz J."/>
            <person name="Schwarze F.W.M.R."/>
            <person name="vanKuyk P.A."/>
            <person name="Horton J.S."/>
            <person name="Grigoriev I.V."/>
            <person name="Woesten H.A.B."/>
        </authorList>
    </citation>
    <scope>NUCLEOTIDE SEQUENCE [LARGE SCALE GENOMIC DNA]</scope>
    <source>
        <strain evidence="7">H4-8 / FGSC 9210</strain>
    </source>
</reference>
<dbReference type="InterPro" id="IPR040976">
    <property type="entry name" value="Pkinase_fungal"/>
</dbReference>
<dbReference type="OrthoDB" id="5584477at2759"/>
<dbReference type="AlphaFoldDB" id="D8Q2V0"/>
<dbReference type="STRING" id="578458.D8Q2V0"/>
<dbReference type="Proteomes" id="UP000007431">
    <property type="component" value="Unassembled WGS sequence"/>
</dbReference>
<dbReference type="InterPro" id="IPR019786">
    <property type="entry name" value="Zinc_finger_PHD-type_CS"/>
</dbReference>
<feature type="region of interest" description="Disordered" evidence="4">
    <location>
        <begin position="1"/>
        <end position="23"/>
    </location>
</feature>
<keyword evidence="7" id="KW-1185">Reference proteome</keyword>
<evidence type="ECO:0000313" key="7">
    <source>
        <dbReference type="Proteomes" id="UP000007431"/>
    </source>
</evidence>
<evidence type="ECO:0000256" key="4">
    <source>
        <dbReference type="SAM" id="MobiDB-lite"/>
    </source>
</evidence>
<accession>D8Q2V0</accession>
<evidence type="ECO:0000313" key="6">
    <source>
        <dbReference type="EMBL" id="EFI97586.1"/>
    </source>
</evidence>
<dbReference type="Gene3D" id="3.30.40.10">
    <property type="entry name" value="Zinc/RING finger domain, C3HC4 (zinc finger)"/>
    <property type="match status" value="1"/>
</dbReference>
<dbReference type="eggNOG" id="ENOG502S5WB">
    <property type="taxonomic scope" value="Eukaryota"/>
</dbReference>
<feature type="domain" description="Fungal-type protein kinase" evidence="5">
    <location>
        <begin position="194"/>
        <end position="334"/>
    </location>
</feature>
<dbReference type="InParanoid" id="D8Q2V0"/>
<dbReference type="GO" id="GO:0008270">
    <property type="term" value="F:zinc ion binding"/>
    <property type="evidence" value="ECO:0007669"/>
    <property type="project" value="UniProtKB-KW"/>
</dbReference>
<dbReference type="PANTHER" id="PTHR38248">
    <property type="entry name" value="FUNK1 6"/>
    <property type="match status" value="1"/>
</dbReference>
<dbReference type="InterPro" id="IPR013083">
    <property type="entry name" value="Znf_RING/FYVE/PHD"/>
</dbReference>
<dbReference type="VEuPathDB" id="FungiDB:SCHCODRAFT_02686200"/>
<dbReference type="RefSeq" id="XP_003032489.1">
    <property type="nucleotide sequence ID" value="XM_003032443.1"/>
</dbReference>
<dbReference type="GeneID" id="9590264"/>
<proteinExistence type="predicted"/>
<dbReference type="EMBL" id="GL377305">
    <property type="protein sequence ID" value="EFI97586.1"/>
    <property type="molecule type" value="Genomic_DNA"/>
</dbReference>
<dbReference type="OMA" id="TLIWELV"/>
<dbReference type="Pfam" id="PF17667">
    <property type="entry name" value="Pkinase_fungal"/>
    <property type="match status" value="2"/>
</dbReference>
<protein>
    <recommendedName>
        <fullName evidence="5">Fungal-type protein kinase domain-containing protein</fullName>
    </recommendedName>
</protein>
<evidence type="ECO:0000256" key="3">
    <source>
        <dbReference type="ARBA" id="ARBA00022833"/>
    </source>
</evidence>
<feature type="region of interest" description="Disordered" evidence="4">
    <location>
        <begin position="336"/>
        <end position="371"/>
    </location>
</feature>
<evidence type="ECO:0000259" key="5">
    <source>
        <dbReference type="Pfam" id="PF17667"/>
    </source>
</evidence>
<feature type="compositionally biased region" description="Basic and acidic residues" evidence="4">
    <location>
        <begin position="336"/>
        <end position="347"/>
    </location>
</feature>
<name>D8Q2V0_SCHCM</name>
<feature type="region of interest" description="Disordered" evidence="4">
    <location>
        <begin position="676"/>
        <end position="730"/>
    </location>
</feature>